<dbReference type="RefSeq" id="WP_377432891.1">
    <property type="nucleotide sequence ID" value="NZ_JBHSPR010000084.1"/>
</dbReference>
<dbReference type="EMBL" id="JBHSPR010000084">
    <property type="protein sequence ID" value="MFC6022976.1"/>
    <property type="molecule type" value="Genomic_DNA"/>
</dbReference>
<name>A0ABW1KMC0_9ACTN</name>
<proteinExistence type="predicted"/>
<protein>
    <submittedName>
        <fullName evidence="1">Uncharacterized protein</fullName>
    </submittedName>
</protein>
<dbReference type="Proteomes" id="UP001596203">
    <property type="component" value="Unassembled WGS sequence"/>
</dbReference>
<reference evidence="2" key="1">
    <citation type="journal article" date="2019" name="Int. J. Syst. Evol. Microbiol.">
        <title>The Global Catalogue of Microorganisms (GCM) 10K type strain sequencing project: providing services to taxonomists for standard genome sequencing and annotation.</title>
        <authorList>
            <consortium name="The Broad Institute Genomics Platform"/>
            <consortium name="The Broad Institute Genome Sequencing Center for Infectious Disease"/>
            <person name="Wu L."/>
            <person name="Ma J."/>
        </authorList>
    </citation>
    <scope>NUCLEOTIDE SEQUENCE [LARGE SCALE GENOMIC DNA]</scope>
    <source>
        <strain evidence="2">ZS-35-S2</strain>
    </source>
</reference>
<evidence type="ECO:0000313" key="1">
    <source>
        <dbReference type="EMBL" id="MFC6022976.1"/>
    </source>
</evidence>
<comment type="caution">
    <text evidence="1">The sequence shown here is derived from an EMBL/GenBank/DDBJ whole genome shotgun (WGS) entry which is preliminary data.</text>
</comment>
<gene>
    <name evidence="1" type="ORF">ACFP2T_43355</name>
</gene>
<organism evidence="1 2">
    <name type="scientific">Plantactinospora solaniradicis</name>
    <dbReference type="NCBI Taxonomy" id="1723736"/>
    <lineage>
        <taxon>Bacteria</taxon>
        <taxon>Bacillati</taxon>
        <taxon>Actinomycetota</taxon>
        <taxon>Actinomycetes</taxon>
        <taxon>Micromonosporales</taxon>
        <taxon>Micromonosporaceae</taxon>
        <taxon>Plantactinospora</taxon>
    </lineage>
</organism>
<keyword evidence="2" id="KW-1185">Reference proteome</keyword>
<evidence type="ECO:0000313" key="2">
    <source>
        <dbReference type="Proteomes" id="UP001596203"/>
    </source>
</evidence>
<accession>A0ABW1KMC0</accession>
<sequence length="169" mass="19607">MDYKQEAAATALGQQFRVGPLRLAARHVGVRYAGEMRKAELARELARNDWDVPRVREFLASQQRGNRVVKVPESVTGALRWKYSGLFDPFPPEKQDRISQWRNHAEWFASGYLAGKGFPFEREAREEEATLFGYAYGIHVIVRQETPFHIEDCWRMWTEGDAMWIGIAF</sequence>